<gene>
    <name evidence="1" type="ORF">KME25_06535</name>
</gene>
<evidence type="ECO:0008006" key="3">
    <source>
        <dbReference type="Google" id="ProtNLM"/>
    </source>
</evidence>
<sequence>MSNELNRELNWLIPKYAQKGVLVDTNVLILYLVGLTNPKLIETFKRTKQFSIEDFELLIALIAAFNNKVITTPNILTETSNFIGQLEEPERSKCYSISAQAIAEICEIYIESRIVANSSNFKIYGLCDCGIANIVKDKYLNMIGFDRL</sequence>
<protein>
    <recommendedName>
        <fullName evidence="3">PIN domain-containing protein</fullName>
    </recommendedName>
</protein>
<dbReference type="EMBL" id="JAHHIF010000006">
    <property type="protein sequence ID" value="MBW4544084.1"/>
    <property type="molecule type" value="Genomic_DNA"/>
</dbReference>
<evidence type="ECO:0000313" key="1">
    <source>
        <dbReference type="EMBL" id="MBW4544084.1"/>
    </source>
</evidence>
<name>A0A951PJ46_9CYAN</name>
<reference evidence="1" key="2">
    <citation type="journal article" date="2022" name="Microbiol. Resour. Announc.">
        <title>Metagenome Sequencing to Explore Phylogenomics of Terrestrial Cyanobacteria.</title>
        <authorList>
            <person name="Ward R.D."/>
            <person name="Stajich J.E."/>
            <person name="Johansen J.R."/>
            <person name="Huntemann M."/>
            <person name="Clum A."/>
            <person name="Foster B."/>
            <person name="Foster B."/>
            <person name="Roux S."/>
            <person name="Palaniappan K."/>
            <person name="Varghese N."/>
            <person name="Mukherjee S."/>
            <person name="Reddy T.B.K."/>
            <person name="Daum C."/>
            <person name="Copeland A."/>
            <person name="Chen I.A."/>
            <person name="Ivanova N.N."/>
            <person name="Kyrpides N.C."/>
            <person name="Shapiro N."/>
            <person name="Eloe-Fadrosh E.A."/>
            <person name="Pietrasiak N."/>
        </authorList>
    </citation>
    <scope>NUCLEOTIDE SEQUENCE</scope>
    <source>
        <strain evidence="1">CPER-KK1</strain>
    </source>
</reference>
<comment type="caution">
    <text evidence="1">The sequence shown here is derived from an EMBL/GenBank/DDBJ whole genome shotgun (WGS) entry which is preliminary data.</text>
</comment>
<accession>A0A951PJ46</accession>
<proteinExistence type="predicted"/>
<dbReference type="AlphaFoldDB" id="A0A951PJ46"/>
<organism evidence="1 2">
    <name type="scientific">Symplocastrum torsivum CPER-KK1</name>
    <dbReference type="NCBI Taxonomy" id="450513"/>
    <lineage>
        <taxon>Bacteria</taxon>
        <taxon>Bacillati</taxon>
        <taxon>Cyanobacteriota</taxon>
        <taxon>Cyanophyceae</taxon>
        <taxon>Oscillatoriophycideae</taxon>
        <taxon>Oscillatoriales</taxon>
        <taxon>Microcoleaceae</taxon>
        <taxon>Symplocastrum</taxon>
    </lineage>
</organism>
<reference evidence="1" key="1">
    <citation type="submission" date="2021-05" db="EMBL/GenBank/DDBJ databases">
        <authorList>
            <person name="Pietrasiak N."/>
            <person name="Ward R."/>
            <person name="Stajich J.E."/>
            <person name="Kurbessoian T."/>
        </authorList>
    </citation>
    <scope>NUCLEOTIDE SEQUENCE</scope>
    <source>
        <strain evidence="1">CPER-KK1</strain>
    </source>
</reference>
<evidence type="ECO:0000313" key="2">
    <source>
        <dbReference type="Proteomes" id="UP000753908"/>
    </source>
</evidence>
<dbReference type="Proteomes" id="UP000753908">
    <property type="component" value="Unassembled WGS sequence"/>
</dbReference>